<dbReference type="SUPFAM" id="SSF50341">
    <property type="entry name" value="CheW-like"/>
    <property type="match status" value="1"/>
</dbReference>
<dbReference type="PANTHER" id="PTHR22617">
    <property type="entry name" value="CHEMOTAXIS SENSOR HISTIDINE KINASE-RELATED"/>
    <property type="match status" value="1"/>
</dbReference>
<dbReference type="InterPro" id="IPR036061">
    <property type="entry name" value="CheW-like_dom_sf"/>
</dbReference>
<organism evidence="2 3">
    <name type="scientific">Haliovirga abyssi</name>
    <dbReference type="NCBI Taxonomy" id="2996794"/>
    <lineage>
        <taxon>Bacteria</taxon>
        <taxon>Fusobacteriati</taxon>
        <taxon>Fusobacteriota</taxon>
        <taxon>Fusobacteriia</taxon>
        <taxon>Fusobacteriales</taxon>
        <taxon>Haliovirgaceae</taxon>
        <taxon>Haliovirga</taxon>
    </lineage>
</organism>
<dbReference type="GO" id="GO:0006935">
    <property type="term" value="P:chemotaxis"/>
    <property type="evidence" value="ECO:0007669"/>
    <property type="project" value="InterPro"/>
</dbReference>
<dbReference type="GO" id="GO:0005829">
    <property type="term" value="C:cytosol"/>
    <property type="evidence" value="ECO:0007669"/>
    <property type="project" value="TreeGrafter"/>
</dbReference>
<protein>
    <submittedName>
        <fullName evidence="2">Chemotaxis protein CheW</fullName>
    </submittedName>
</protein>
<dbReference type="AlphaFoldDB" id="A0AAU9DP11"/>
<dbReference type="SMART" id="SM00260">
    <property type="entry name" value="CheW"/>
    <property type="match status" value="1"/>
</dbReference>
<evidence type="ECO:0000313" key="3">
    <source>
        <dbReference type="Proteomes" id="UP001321582"/>
    </source>
</evidence>
<dbReference type="InterPro" id="IPR039315">
    <property type="entry name" value="CheW"/>
</dbReference>
<dbReference type="KEGG" id="haby:HLVA_06970"/>
<dbReference type="Gene3D" id="2.30.30.40">
    <property type="entry name" value="SH3 Domains"/>
    <property type="match status" value="1"/>
</dbReference>
<feature type="domain" description="CheW-like" evidence="1">
    <location>
        <begin position="16"/>
        <end position="158"/>
    </location>
</feature>
<accession>A0AAU9DP11</accession>
<evidence type="ECO:0000259" key="1">
    <source>
        <dbReference type="PROSITE" id="PS50851"/>
    </source>
</evidence>
<dbReference type="RefSeq" id="WP_307905064.1">
    <property type="nucleotide sequence ID" value="NZ_AP027059.1"/>
</dbReference>
<gene>
    <name evidence="2" type="ORF">HLVA_06970</name>
</gene>
<dbReference type="PROSITE" id="PS50851">
    <property type="entry name" value="CHEW"/>
    <property type="match status" value="1"/>
</dbReference>
<dbReference type="InterPro" id="IPR002545">
    <property type="entry name" value="CheW-lke_dom"/>
</dbReference>
<dbReference type="PANTHER" id="PTHR22617:SF23">
    <property type="entry name" value="CHEMOTAXIS PROTEIN CHEW"/>
    <property type="match status" value="1"/>
</dbReference>
<proteinExistence type="predicted"/>
<dbReference type="Pfam" id="PF01584">
    <property type="entry name" value="CheW"/>
    <property type="match status" value="1"/>
</dbReference>
<dbReference type="EMBL" id="AP027059">
    <property type="protein sequence ID" value="BDU50128.1"/>
    <property type="molecule type" value="Genomic_DNA"/>
</dbReference>
<sequence>MKDVLEEKENNIDKIILQIIGFTLNGEEYALEIKNVESIIKVIKMTRVPRAEKYIIGVINLRGIVMPIIDLNKKFNLNSKIEKSDSQRIIILKIDTISLGILVDGVSEVIDLKQKELNSNPTISSAISSEYIKGVCKLEEGDRLLTLLSIEKILDLKS</sequence>
<keyword evidence="3" id="KW-1185">Reference proteome</keyword>
<dbReference type="Proteomes" id="UP001321582">
    <property type="component" value="Chromosome"/>
</dbReference>
<dbReference type="Gene3D" id="2.40.50.180">
    <property type="entry name" value="CheA-289, Domain 4"/>
    <property type="match status" value="1"/>
</dbReference>
<dbReference type="GO" id="GO:0007165">
    <property type="term" value="P:signal transduction"/>
    <property type="evidence" value="ECO:0007669"/>
    <property type="project" value="InterPro"/>
</dbReference>
<reference evidence="2 3" key="1">
    <citation type="submission" date="2022-11" db="EMBL/GenBank/DDBJ databases">
        <title>Haliovirga abyssi gen. nov., sp. nov., a mesophilic fermentative bacterium isolated from the Iheya North hydrothermal field and the proposal of Haliovirgaceae fam. nov.</title>
        <authorList>
            <person name="Miyazaki U."/>
            <person name="Tame A."/>
            <person name="Miyazaki J."/>
            <person name="Takai K."/>
            <person name="Sawayama S."/>
            <person name="Kitajima M."/>
            <person name="Okamoto A."/>
            <person name="Nakagawa S."/>
        </authorList>
    </citation>
    <scope>NUCLEOTIDE SEQUENCE [LARGE SCALE GENOMIC DNA]</scope>
    <source>
        <strain evidence="2 3">IC12</strain>
    </source>
</reference>
<name>A0AAU9DP11_9FUSO</name>
<evidence type="ECO:0000313" key="2">
    <source>
        <dbReference type="EMBL" id="BDU50128.1"/>
    </source>
</evidence>